<comment type="caution">
    <text evidence="2">The sequence shown here is derived from an EMBL/GenBank/DDBJ whole genome shotgun (WGS) entry which is preliminary data.</text>
</comment>
<accession>A0ABX0I225</accession>
<proteinExistence type="predicted"/>
<keyword evidence="3" id="KW-1185">Reference proteome</keyword>
<sequence length="109" mass="12410">MIKKIFFYISNIVTILAPIVLLFFPADTFDKGESICLSVQLAGIECYACGLTRGVMHFIHLDFSKAWEFNKLTFIVVPMLGVLWVRAIYDIQGKRMPGKIGDLTYRKDS</sequence>
<evidence type="ECO:0000256" key="1">
    <source>
        <dbReference type="SAM" id="Phobius"/>
    </source>
</evidence>
<dbReference type="Pfam" id="PF10825">
    <property type="entry name" value="DUF2752"/>
    <property type="match status" value="1"/>
</dbReference>
<protein>
    <submittedName>
        <fullName evidence="2">DUF2752 domain-containing protein</fullName>
    </submittedName>
</protein>
<organism evidence="2 3">
    <name type="scientific">Flavobacterium difficile</name>
    <dbReference type="NCBI Taxonomy" id="2709659"/>
    <lineage>
        <taxon>Bacteria</taxon>
        <taxon>Pseudomonadati</taxon>
        <taxon>Bacteroidota</taxon>
        <taxon>Flavobacteriia</taxon>
        <taxon>Flavobacteriales</taxon>
        <taxon>Flavobacteriaceae</taxon>
        <taxon>Flavobacterium</taxon>
    </lineage>
</organism>
<keyword evidence="1" id="KW-0472">Membrane</keyword>
<evidence type="ECO:0000313" key="2">
    <source>
        <dbReference type="EMBL" id="NHM01238.1"/>
    </source>
</evidence>
<evidence type="ECO:0000313" key="3">
    <source>
        <dbReference type="Proteomes" id="UP000800984"/>
    </source>
</evidence>
<keyword evidence="1" id="KW-0812">Transmembrane</keyword>
<gene>
    <name evidence="2" type="ORF">G4D72_03825</name>
</gene>
<keyword evidence="1" id="KW-1133">Transmembrane helix</keyword>
<name>A0ABX0I225_9FLAO</name>
<reference evidence="2 3" key="1">
    <citation type="submission" date="2020-02" db="EMBL/GenBank/DDBJ databases">
        <authorList>
            <person name="Chen W.-M."/>
        </authorList>
    </citation>
    <scope>NUCLEOTIDE SEQUENCE [LARGE SCALE GENOMIC DNA]</scope>
    <source>
        <strain evidence="2 3">KDG-16</strain>
    </source>
</reference>
<dbReference type="RefSeq" id="WP_166076294.1">
    <property type="nucleotide sequence ID" value="NZ_JAAJBT010000002.1"/>
</dbReference>
<feature type="transmembrane region" description="Helical" evidence="1">
    <location>
        <begin position="72"/>
        <end position="89"/>
    </location>
</feature>
<dbReference type="EMBL" id="JAAJBT010000002">
    <property type="protein sequence ID" value="NHM01238.1"/>
    <property type="molecule type" value="Genomic_DNA"/>
</dbReference>
<dbReference type="InterPro" id="IPR021215">
    <property type="entry name" value="DUF2752"/>
</dbReference>
<dbReference type="Proteomes" id="UP000800984">
    <property type="component" value="Unassembled WGS sequence"/>
</dbReference>
<feature type="transmembrane region" description="Helical" evidence="1">
    <location>
        <begin position="5"/>
        <end position="24"/>
    </location>
</feature>